<dbReference type="InterPro" id="IPR028877">
    <property type="entry name" value="Ribosomal_eL20"/>
</dbReference>
<evidence type="ECO:0000313" key="7">
    <source>
        <dbReference type="Proteomes" id="UP001055712"/>
    </source>
</evidence>
<gene>
    <name evidence="6" type="ORF">D9Q98_000244</name>
</gene>
<dbReference type="FunFam" id="3.10.20.10:FF:000002">
    <property type="entry name" value="60S ribosomal protein L18a"/>
    <property type="match status" value="1"/>
</dbReference>
<evidence type="ECO:0000256" key="3">
    <source>
        <dbReference type="ARBA" id="ARBA00023274"/>
    </source>
</evidence>
<protein>
    <recommendedName>
        <fullName evidence="5">Large ribosomal subunit protein eL20 domain-containing protein</fullName>
    </recommendedName>
</protein>
<organism evidence="6 7">
    <name type="scientific">Chlorella vulgaris</name>
    <name type="common">Green alga</name>
    <dbReference type="NCBI Taxonomy" id="3077"/>
    <lineage>
        <taxon>Eukaryota</taxon>
        <taxon>Viridiplantae</taxon>
        <taxon>Chlorophyta</taxon>
        <taxon>core chlorophytes</taxon>
        <taxon>Trebouxiophyceae</taxon>
        <taxon>Chlorellales</taxon>
        <taxon>Chlorellaceae</taxon>
        <taxon>Chlorella clade</taxon>
        <taxon>Chlorella</taxon>
    </lineage>
</organism>
<sequence length="227" mass="26261">MRVTGLGGPSIRVDSRGPGVTRGIHTKAPEDVDSASRTARWSRPIKMVQGGYKYHQYQVAGRHLPSEKEEEPSIYRMKLWATDPARAKSKFWYFLRKLRKVKKANGQILACNEIFERNPTTVKNYGIWVRYQSRTGYHNSYKEYRDTTLNGAVEQMYQEMGSRHRVRAPCLQIIKTATITAAQCKRPATQQLHDSKISFPMTRKMLRTSSRKFRTTFKAVRPNVALY</sequence>
<accession>A0A9D4Z1N3</accession>
<dbReference type="GO" id="GO:0006412">
    <property type="term" value="P:translation"/>
    <property type="evidence" value="ECO:0007669"/>
    <property type="project" value="InterPro"/>
</dbReference>
<dbReference type="OrthoDB" id="723469at2759"/>
<dbReference type="InterPro" id="IPR023573">
    <property type="entry name" value="Ribosomal_eL20_dom"/>
</dbReference>
<evidence type="ECO:0000259" key="5">
    <source>
        <dbReference type="Pfam" id="PF01775"/>
    </source>
</evidence>
<dbReference type="InterPro" id="IPR021138">
    <property type="entry name" value="Ribosomal_eL20_eukaryotes"/>
</dbReference>
<reference evidence="6" key="2">
    <citation type="submission" date="2020-11" db="EMBL/GenBank/DDBJ databases">
        <authorList>
            <person name="Cecchin M."/>
            <person name="Marcolungo L."/>
            <person name="Rossato M."/>
            <person name="Girolomoni L."/>
            <person name="Cosentino E."/>
            <person name="Cuine S."/>
            <person name="Li-Beisson Y."/>
            <person name="Delledonne M."/>
            <person name="Ballottari M."/>
        </authorList>
    </citation>
    <scope>NUCLEOTIDE SEQUENCE</scope>
    <source>
        <strain evidence="6">211/11P</strain>
        <tissue evidence="6">Whole cell</tissue>
    </source>
</reference>
<keyword evidence="2" id="KW-0689">Ribosomal protein</keyword>
<evidence type="ECO:0000313" key="6">
    <source>
        <dbReference type="EMBL" id="KAI3437797.1"/>
    </source>
</evidence>
<dbReference type="EMBL" id="SIDB01000001">
    <property type="protein sequence ID" value="KAI3437797.1"/>
    <property type="molecule type" value="Genomic_DNA"/>
</dbReference>
<dbReference type="GO" id="GO:0005840">
    <property type="term" value="C:ribosome"/>
    <property type="evidence" value="ECO:0007669"/>
    <property type="project" value="UniProtKB-KW"/>
</dbReference>
<evidence type="ECO:0000256" key="4">
    <source>
        <dbReference type="SAM" id="MobiDB-lite"/>
    </source>
</evidence>
<dbReference type="GO" id="GO:1990904">
    <property type="term" value="C:ribonucleoprotein complex"/>
    <property type="evidence" value="ECO:0007669"/>
    <property type="project" value="UniProtKB-KW"/>
</dbReference>
<comment type="caution">
    <text evidence="6">The sequence shown here is derived from an EMBL/GenBank/DDBJ whole genome shotgun (WGS) entry which is preliminary data.</text>
</comment>
<feature type="domain" description="Large ribosomal subunit protein eL20" evidence="5">
    <location>
        <begin position="55"/>
        <end position="176"/>
    </location>
</feature>
<comment type="similarity">
    <text evidence="1">Belongs to the eukaryotic ribosomal protein eL20 family.</text>
</comment>
<reference evidence="6" key="1">
    <citation type="journal article" date="2019" name="Plant J.">
        <title>Chlorella vulgaris genome assembly and annotation reveals the molecular basis for metabolic acclimation to high light conditions.</title>
        <authorList>
            <person name="Cecchin M."/>
            <person name="Marcolungo L."/>
            <person name="Rossato M."/>
            <person name="Girolomoni L."/>
            <person name="Cosentino E."/>
            <person name="Cuine S."/>
            <person name="Li-Beisson Y."/>
            <person name="Delledonne M."/>
            <person name="Ballottari M."/>
        </authorList>
    </citation>
    <scope>NUCLEOTIDE SEQUENCE</scope>
    <source>
        <strain evidence="6">211/11P</strain>
    </source>
</reference>
<evidence type="ECO:0000256" key="2">
    <source>
        <dbReference type="ARBA" id="ARBA00022980"/>
    </source>
</evidence>
<keyword evidence="7" id="KW-1185">Reference proteome</keyword>
<dbReference type="GO" id="GO:0003735">
    <property type="term" value="F:structural constituent of ribosome"/>
    <property type="evidence" value="ECO:0007669"/>
    <property type="project" value="InterPro"/>
</dbReference>
<proteinExistence type="inferred from homology"/>
<dbReference type="AlphaFoldDB" id="A0A9D4Z1N3"/>
<dbReference type="Proteomes" id="UP001055712">
    <property type="component" value="Unassembled WGS sequence"/>
</dbReference>
<dbReference type="SUPFAM" id="SSF160374">
    <property type="entry name" value="RplX-like"/>
    <property type="match status" value="1"/>
</dbReference>
<dbReference type="HAMAP" id="MF_00273">
    <property type="entry name" value="Ribosomal_eL20"/>
    <property type="match status" value="1"/>
</dbReference>
<evidence type="ECO:0000256" key="1">
    <source>
        <dbReference type="ARBA" id="ARBA00009362"/>
    </source>
</evidence>
<dbReference type="Pfam" id="PF01775">
    <property type="entry name" value="Ribosomal_L18A"/>
    <property type="match status" value="1"/>
</dbReference>
<feature type="region of interest" description="Disordered" evidence="4">
    <location>
        <begin position="1"/>
        <end position="38"/>
    </location>
</feature>
<dbReference type="Gene3D" id="3.10.20.10">
    <property type="match status" value="2"/>
</dbReference>
<dbReference type="PANTHER" id="PTHR10052">
    <property type="entry name" value="60S RIBOSOMAL PROTEIN L18A"/>
    <property type="match status" value="1"/>
</dbReference>
<dbReference type="FunFam" id="3.10.20.10:FF:000001">
    <property type="entry name" value="60S ribosomal protein L18a"/>
    <property type="match status" value="1"/>
</dbReference>
<name>A0A9D4Z1N3_CHLVU</name>
<keyword evidence="3" id="KW-0687">Ribonucleoprotein</keyword>